<dbReference type="InterPro" id="IPR008949">
    <property type="entry name" value="Isoprenoid_synthase_dom_sf"/>
</dbReference>
<dbReference type="GO" id="GO:0010333">
    <property type="term" value="F:terpene synthase activity"/>
    <property type="evidence" value="ECO:0007669"/>
    <property type="project" value="InterPro"/>
</dbReference>
<dbReference type="GO" id="GO:0016114">
    <property type="term" value="P:terpenoid biosynthetic process"/>
    <property type="evidence" value="ECO:0007669"/>
    <property type="project" value="InterPro"/>
</dbReference>
<protein>
    <submittedName>
        <fullName evidence="5">Isoprene synthase</fullName>
    </submittedName>
</protein>
<dbReference type="PANTHER" id="PTHR31225:SF252">
    <property type="entry name" value="TERPENE SYNTHASE 12-RELATED"/>
    <property type="match status" value="1"/>
</dbReference>
<gene>
    <name evidence="5" type="ORF">DEO72_LG3g2435</name>
</gene>
<evidence type="ECO:0000313" key="5">
    <source>
        <dbReference type="EMBL" id="QCD87895.1"/>
    </source>
</evidence>
<keyword evidence="2" id="KW-0479">Metal-binding</keyword>
<dbReference type="InterPro" id="IPR050148">
    <property type="entry name" value="Terpene_synthase-like"/>
</dbReference>
<dbReference type="Proteomes" id="UP000501690">
    <property type="component" value="Linkage Group LG3"/>
</dbReference>
<name>A0A4D6LHT2_VIGUN</name>
<dbReference type="InterPro" id="IPR005630">
    <property type="entry name" value="Terpene_synthase_metal-bd"/>
</dbReference>
<evidence type="ECO:0000256" key="2">
    <source>
        <dbReference type="ARBA" id="ARBA00022723"/>
    </source>
</evidence>
<dbReference type="GO" id="GO:0000287">
    <property type="term" value="F:magnesium ion binding"/>
    <property type="evidence" value="ECO:0007669"/>
    <property type="project" value="InterPro"/>
</dbReference>
<keyword evidence="3" id="KW-0460">Magnesium</keyword>
<dbReference type="PANTHER" id="PTHR31225">
    <property type="entry name" value="OS04G0344100 PROTEIN-RELATED"/>
    <property type="match status" value="1"/>
</dbReference>
<feature type="domain" description="Terpene synthase metal-binding" evidence="4">
    <location>
        <begin position="234"/>
        <end position="285"/>
    </location>
</feature>
<proteinExistence type="predicted"/>
<evidence type="ECO:0000256" key="3">
    <source>
        <dbReference type="ARBA" id="ARBA00022842"/>
    </source>
</evidence>
<dbReference type="Gene3D" id="1.10.600.10">
    <property type="entry name" value="Farnesyl Diphosphate Synthase"/>
    <property type="match status" value="3"/>
</dbReference>
<dbReference type="EMBL" id="CP039347">
    <property type="protein sequence ID" value="QCD87895.1"/>
    <property type="molecule type" value="Genomic_DNA"/>
</dbReference>
<keyword evidence="6" id="KW-1185">Reference proteome</keyword>
<accession>A0A4D6LHT2</accession>
<reference evidence="5 6" key="1">
    <citation type="submission" date="2019-04" db="EMBL/GenBank/DDBJ databases">
        <title>An improved genome assembly and genetic linkage map for asparagus bean, Vigna unguiculata ssp. sesquipedialis.</title>
        <authorList>
            <person name="Xia Q."/>
            <person name="Zhang R."/>
            <person name="Dong Y."/>
        </authorList>
    </citation>
    <scope>NUCLEOTIDE SEQUENCE [LARGE SCALE GENOMIC DNA]</scope>
    <source>
        <tissue evidence="5">Leaf</tissue>
    </source>
</reference>
<dbReference type="AlphaFoldDB" id="A0A4D6LHT2"/>
<evidence type="ECO:0000259" key="4">
    <source>
        <dbReference type="Pfam" id="PF03936"/>
    </source>
</evidence>
<evidence type="ECO:0000256" key="1">
    <source>
        <dbReference type="ARBA" id="ARBA00001946"/>
    </source>
</evidence>
<dbReference type="Pfam" id="PF03936">
    <property type="entry name" value="Terpene_synth_C"/>
    <property type="match status" value="1"/>
</dbReference>
<sequence>MTWWMSRWRRREAGMASGDDVVAYVFRGGQRRREWKRSERREMKSQRESAEGEIGIQKLEARRYTESYAKRTDSNRLLLEAAKLDFNIVQSTLQNDLRQMSRWWRGMGLASKLSFSRDRLMEYFFWTVGMLLKNMDKIFYPTSLKQIQKLEARRYTESYAKRTDSNRLLLEAAKLDFNIVQSTLQNDLRQMSRYLIFHYYIAMKVVEGNGTSLKVKLQSRQTYGILLLDCWNALKKHGQNILPYLTKAWCDLLKAFLQEAKWSHDKHLPTLEDYLNNAWVSSSVEGSGFLAQASLSRLGEISSTRPICLCELSLKRRAPVLRESTSRSGEEVSPKRECVTAPLFPFSSPRLGEVNLPERDSSA</sequence>
<organism evidence="5 6">
    <name type="scientific">Vigna unguiculata</name>
    <name type="common">Cowpea</name>
    <dbReference type="NCBI Taxonomy" id="3917"/>
    <lineage>
        <taxon>Eukaryota</taxon>
        <taxon>Viridiplantae</taxon>
        <taxon>Streptophyta</taxon>
        <taxon>Embryophyta</taxon>
        <taxon>Tracheophyta</taxon>
        <taxon>Spermatophyta</taxon>
        <taxon>Magnoliopsida</taxon>
        <taxon>eudicotyledons</taxon>
        <taxon>Gunneridae</taxon>
        <taxon>Pentapetalae</taxon>
        <taxon>rosids</taxon>
        <taxon>fabids</taxon>
        <taxon>Fabales</taxon>
        <taxon>Fabaceae</taxon>
        <taxon>Papilionoideae</taxon>
        <taxon>50 kb inversion clade</taxon>
        <taxon>NPAAA clade</taxon>
        <taxon>indigoferoid/millettioid clade</taxon>
        <taxon>Phaseoleae</taxon>
        <taxon>Vigna</taxon>
    </lineage>
</organism>
<evidence type="ECO:0000313" key="6">
    <source>
        <dbReference type="Proteomes" id="UP000501690"/>
    </source>
</evidence>
<dbReference type="SUPFAM" id="SSF48576">
    <property type="entry name" value="Terpenoid synthases"/>
    <property type="match status" value="2"/>
</dbReference>
<comment type="cofactor">
    <cofactor evidence="1">
        <name>Mg(2+)</name>
        <dbReference type="ChEBI" id="CHEBI:18420"/>
    </cofactor>
</comment>